<dbReference type="Gene3D" id="3.40.50.12780">
    <property type="entry name" value="N-terminal domain of ligase-like"/>
    <property type="match status" value="1"/>
</dbReference>
<dbReference type="Proteomes" id="UP001631957">
    <property type="component" value="Unassembled WGS sequence"/>
</dbReference>
<dbReference type="Gene3D" id="3.30.300.30">
    <property type="match status" value="1"/>
</dbReference>
<organism evidence="3 4">
    <name type="scientific">Streptomyces niveiscabiei</name>
    <dbReference type="NCBI Taxonomy" id="164115"/>
    <lineage>
        <taxon>Bacteria</taxon>
        <taxon>Bacillati</taxon>
        <taxon>Actinomycetota</taxon>
        <taxon>Actinomycetes</taxon>
        <taxon>Kitasatosporales</taxon>
        <taxon>Streptomycetaceae</taxon>
        <taxon>Streptomyces</taxon>
    </lineage>
</organism>
<evidence type="ECO:0000313" key="3">
    <source>
        <dbReference type="EMBL" id="MFM9608234.1"/>
    </source>
</evidence>
<dbReference type="InterPro" id="IPR045851">
    <property type="entry name" value="AMP-bd_C_sf"/>
</dbReference>
<name>A0ABW9HJK2_9ACTN</name>
<dbReference type="PROSITE" id="PS00455">
    <property type="entry name" value="AMP_BINDING"/>
    <property type="match status" value="1"/>
</dbReference>
<keyword evidence="4" id="KW-1185">Reference proteome</keyword>
<dbReference type="PANTHER" id="PTHR43767">
    <property type="entry name" value="LONG-CHAIN-FATTY-ACID--COA LIGASE"/>
    <property type="match status" value="1"/>
</dbReference>
<feature type="domain" description="AMP-binding enzyme C-terminal" evidence="2">
    <location>
        <begin position="368"/>
        <end position="434"/>
    </location>
</feature>
<sequence length="458" mass="48564">MSDEGWWGASLLAAADPRAVWARAGDAVPFGTLREETARLARILPAYGIGRGATVAVHGTPSFTQLWCVFALWSLGAQVILLEPALDRAERETLLALSAPQFVLTLRGRHDGEDVFEGECEVLVRRRRGGRPATTPHCLVQFSSGTTGRPKAAGRTAASLRTELARTATLAAMPRAGEQVAVLEPVAHSFALIGGVLHALAVGATVVFPRAATDPAFTEAAARSHVVLGRPRHYTALAATGTRLPLLRLAVSGGDALPEETAGAFARRHGVLIGQAYGTTETGLISADPTGEYGPGSIGVPLPGVRTRLRAGTLQVQVPGCPYPYDGRQWAGGWLATHDLVSRDPATGALSLRGRDGRTASGARLVDIEAVLCAHRHVREAVVLGPDPVEAQVTGTAELARDDLSAWCRRFLGEQAVPRHITLVPELARSASGKVLRDRARLQERGRAAHRARSGRRP</sequence>
<dbReference type="Pfam" id="PF13193">
    <property type="entry name" value="AMP-binding_C"/>
    <property type="match status" value="1"/>
</dbReference>
<evidence type="ECO:0000259" key="1">
    <source>
        <dbReference type="Pfam" id="PF00501"/>
    </source>
</evidence>
<gene>
    <name evidence="3" type="ORF">ACKI18_05855</name>
</gene>
<accession>A0ABW9HJK2</accession>
<dbReference type="InterPro" id="IPR000873">
    <property type="entry name" value="AMP-dep_synth/lig_dom"/>
</dbReference>
<reference evidence="3 4" key="1">
    <citation type="submission" date="2024-12" db="EMBL/GenBank/DDBJ databases">
        <title>Forecasting of Potato common scab and diversities of Pathogenic streptomyces spp. in china.</title>
        <authorList>
            <person name="Handique U."/>
            <person name="Wu J."/>
        </authorList>
    </citation>
    <scope>NUCLEOTIDE SEQUENCE [LARGE SCALE GENOMIC DNA]</scope>
    <source>
        <strain evidence="3 4">ZRIMU1530</strain>
    </source>
</reference>
<protein>
    <submittedName>
        <fullName evidence="3">Class I adenylate-forming enzyme family protein</fullName>
    </submittedName>
</protein>
<evidence type="ECO:0000259" key="2">
    <source>
        <dbReference type="Pfam" id="PF13193"/>
    </source>
</evidence>
<dbReference type="PANTHER" id="PTHR43767:SF1">
    <property type="entry name" value="NONRIBOSOMAL PEPTIDE SYNTHASE PES1 (EUROFUNG)-RELATED"/>
    <property type="match status" value="1"/>
</dbReference>
<dbReference type="InterPro" id="IPR020845">
    <property type="entry name" value="AMP-binding_CS"/>
</dbReference>
<evidence type="ECO:0000313" key="4">
    <source>
        <dbReference type="Proteomes" id="UP001631957"/>
    </source>
</evidence>
<feature type="domain" description="AMP-dependent synthetase/ligase" evidence="1">
    <location>
        <begin position="24"/>
        <end position="311"/>
    </location>
</feature>
<dbReference type="RefSeq" id="WP_409120621.1">
    <property type="nucleotide sequence ID" value="NZ_JBJVNI010000003.1"/>
</dbReference>
<dbReference type="InterPro" id="IPR042099">
    <property type="entry name" value="ANL_N_sf"/>
</dbReference>
<dbReference type="EMBL" id="JBJVNI010000003">
    <property type="protein sequence ID" value="MFM9608234.1"/>
    <property type="molecule type" value="Genomic_DNA"/>
</dbReference>
<dbReference type="Pfam" id="PF00501">
    <property type="entry name" value="AMP-binding"/>
    <property type="match status" value="1"/>
</dbReference>
<dbReference type="InterPro" id="IPR050237">
    <property type="entry name" value="ATP-dep_AMP-bd_enzyme"/>
</dbReference>
<dbReference type="SUPFAM" id="SSF56801">
    <property type="entry name" value="Acetyl-CoA synthetase-like"/>
    <property type="match status" value="1"/>
</dbReference>
<comment type="caution">
    <text evidence="3">The sequence shown here is derived from an EMBL/GenBank/DDBJ whole genome shotgun (WGS) entry which is preliminary data.</text>
</comment>
<dbReference type="InterPro" id="IPR025110">
    <property type="entry name" value="AMP-bd_C"/>
</dbReference>
<proteinExistence type="predicted"/>